<dbReference type="GO" id="GO:0000724">
    <property type="term" value="P:double-strand break repair via homologous recombination"/>
    <property type="evidence" value="ECO:0007669"/>
    <property type="project" value="TreeGrafter"/>
</dbReference>
<proteinExistence type="inferred from homology"/>
<feature type="domain" description="Helicase ATP-binding" evidence="9">
    <location>
        <begin position="25"/>
        <end position="196"/>
    </location>
</feature>
<dbReference type="InterPro" id="IPR001650">
    <property type="entry name" value="Helicase_C-like"/>
</dbReference>
<accession>A0A0N0RXY5</accession>
<feature type="region of interest" description="Disordered" evidence="8">
    <location>
        <begin position="372"/>
        <end position="416"/>
    </location>
</feature>
<evidence type="ECO:0000256" key="8">
    <source>
        <dbReference type="SAM" id="MobiDB-lite"/>
    </source>
</evidence>
<dbReference type="PANTHER" id="PTHR13710:SF105">
    <property type="entry name" value="ATP-DEPENDENT DNA HELICASE Q1"/>
    <property type="match status" value="1"/>
</dbReference>
<dbReference type="OrthoDB" id="4507197at2759"/>
<dbReference type="InterPro" id="IPR014001">
    <property type="entry name" value="Helicase_ATP-bd"/>
</dbReference>
<dbReference type="SMART" id="SM00490">
    <property type="entry name" value="HELICc"/>
    <property type="match status" value="1"/>
</dbReference>
<comment type="catalytic activity">
    <reaction evidence="6">
        <text>Couples ATP hydrolysis with the unwinding of duplex DNA by translocating in the 3'-5' direction.</text>
        <dbReference type="EC" id="5.6.2.4"/>
    </reaction>
</comment>
<evidence type="ECO:0000313" key="11">
    <source>
        <dbReference type="EMBL" id="KOS39222.1"/>
    </source>
</evidence>
<dbReference type="SMART" id="SM00487">
    <property type="entry name" value="DEXDc"/>
    <property type="match status" value="1"/>
</dbReference>
<dbReference type="Pfam" id="PF00270">
    <property type="entry name" value="DEAD"/>
    <property type="match status" value="1"/>
</dbReference>
<keyword evidence="4" id="KW-0238">DNA-binding</keyword>
<dbReference type="GO" id="GO:0043138">
    <property type="term" value="F:3'-5' DNA helicase activity"/>
    <property type="evidence" value="ECO:0007669"/>
    <property type="project" value="UniProtKB-EC"/>
</dbReference>
<dbReference type="Proteomes" id="UP000037696">
    <property type="component" value="Unassembled WGS sequence"/>
</dbReference>
<sequence length="687" mass="77625">MKAIEEAIATLYPYNAKPGQREALHHLIYHRKDLILIAGTGFGKSIILQAVSVLLQKSTTIVILPLDQIGNEQSDYIRQIGGIPCFLNKDTICPKLLNEVQHGCFTHVLVSPELAIGDQFRPVASSPSFKQQVSLVVVDEAHLVHHWGRNFRAAYSRLNLLRSWLGSQIPWFACSATLDPETLESLKSGISFDPDVKVQRTSIDRPELLFRIGWIPKKAGYKPLRFLFAADEKTTESVYQRLSEIPKTIIFFDSRKDAHTAAEECQAWLQDIKPEWTYDNVTQSLKTFHRNTASANKDAILTEFGKEGARSQVRVIFATEALGMGVDLRDIRRTVQWGVPIGEHAATQLQRGGRASRDKLDGEMIMLLPEWVSGERSSGPKQRRSQKQGQGPPVIDAIDTGLKPEEEARKAKKLTDKQRRDHISDFWYNLANSERKDPPMCIRRQFLDFFDERNEYQSGRRPNRCCSNCNPHNRLGKLDGFYQYHELGPQANQRTRRVSEALSKWAEEQACLLYKDCAFLPESALFLSPDLRDKLAKNAHSVLDIESLRMLMGPWYWRKSHEQALFDIIWTSYRQANAKTPSTQASRSQTPGLSSQSTLIACSFDLSTPSTSSQDSGPRNYQVVGLSPLSTPLPWDSPMQSQDSCPNLLSKETVNASPLSRPVTLKRSALEPISGNIRGKKMYTRNT</sequence>
<feature type="compositionally biased region" description="Basic and acidic residues" evidence="8">
    <location>
        <begin position="402"/>
        <end position="416"/>
    </location>
</feature>
<dbReference type="GO" id="GO:0005524">
    <property type="term" value="F:ATP binding"/>
    <property type="evidence" value="ECO:0007669"/>
    <property type="project" value="UniProtKB-KW"/>
</dbReference>
<dbReference type="GO" id="GO:0005737">
    <property type="term" value="C:cytoplasm"/>
    <property type="evidence" value="ECO:0007669"/>
    <property type="project" value="TreeGrafter"/>
</dbReference>
<organism evidence="11 12">
    <name type="scientific">Penicillium nordicum</name>
    <dbReference type="NCBI Taxonomy" id="229535"/>
    <lineage>
        <taxon>Eukaryota</taxon>
        <taxon>Fungi</taxon>
        <taxon>Dikarya</taxon>
        <taxon>Ascomycota</taxon>
        <taxon>Pezizomycotina</taxon>
        <taxon>Eurotiomycetes</taxon>
        <taxon>Eurotiomycetidae</taxon>
        <taxon>Eurotiales</taxon>
        <taxon>Aspergillaceae</taxon>
        <taxon>Penicillium</taxon>
    </lineage>
</organism>
<dbReference type="InterPro" id="IPR011545">
    <property type="entry name" value="DEAD/DEAH_box_helicase_dom"/>
</dbReference>
<evidence type="ECO:0000256" key="4">
    <source>
        <dbReference type="ARBA" id="ARBA00023125"/>
    </source>
</evidence>
<evidence type="ECO:0000259" key="10">
    <source>
        <dbReference type="PROSITE" id="PS51194"/>
    </source>
</evidence>
<dbReference type="GO" id="GO:0005694">
    <property type="term" value="C:chromosome"/>
    <property type="evidence" value="ECO:0007669"/>
    <property type="project" value="TreeGrafter"/>
</dbReference>
<evidence type="ECO:0000313" key="12">
    <source>
        <dbReference type="Proteomes" id="UP000037696"/>
    </source>
</evidence>
<dbReference type="GO" id="GO:0003677">
    <property type="term" value="F:DNA binding"/>
    <property type="evidence" value="ECO:0007669"/>
    <property type="project" value="UniProtKB-KW"/>
</dbReference>
<dbReference type="InterPro" id="IPR027417">
    <property type="entry name" value="P-loop_NTPase"/>
</dbReference>
<dbReference type="AlphaFoldDB" id="A0A0N0RXY5"/>
<evidence type="ECO:0000256" key="6">
    <source>
        <dbReference type="ARBA" id="ARBA00034617"/>
    </source>
</evidence>
<dbReference type="EC" id="5.6.2.4" evidence="7"/>
<dbReference type="EMBL" id="LHQQ01000213">
    <property type="protein sequence ID" value="KOS39222.1"/>
    <property type="molecule type" value="Genomic_DNA"/>
</dbReference>
<evidence type="ECO:0000256" key="7">
    <source>
        <dbReference type="ARBA" id="ARBA00034808"/>
    </source>
</evidence>
<protein>
    <recommendedName>
        <fullName evidence="7">DNA 3'-5' helicase</fullName>
        <ecNumber evidence="7">5.6.2.4</ecNumber>
    </recommendedName>
</protein>
<evidence type="ECO:0000256" key="3">
    <source>
        <dbReference type="ARBA" id="ARBA00022840"/>
    </source>
</evidence>
<dbReference type="Pfam" id="PF00271">
    <property type="entry name" value="Helicase_C"/>
    <property type="match status" value="1"/>
</dbReference>
<dbReference type="SUPFAM" id="SSF52540">
    <property type="entry name" value="P-loop containing nucleoside triphosphate hydrolases"/>
    <property type="match status" value="1"/>
</dbReference>
<keyword evidence="2" id="KW-0547">Nucleotide-binding</keyword>
<reference evidence="11 12" key="1">
    <citation type="submission" date="2015-08" db="EMBL/GenBank/DDBJ databases">
        <title>Genome sequencing of Penicillium nordicum.</title>
        <authorList>
            <person name="Nguyen H.D."/>
            <person name="Seifert K.A."/>
        </authorList>
    </citation>
    <scope>NUCLEOTIDE SEQUENCE [LARGE SCALE GENOMIC DNA]</scope>
    <source>
        <strain evidence="11 12">DAOMC 185683</strain>
    </source>
</reference>
<keyword evidence="12" id="KW-1185">Reference proteome</keyword>
<gene>
    <name evidence="11" type="ORF">ACN38_g9940</name>
</gene>
<dbReference type="Gene3D" id="3.40.50.300">
    <property type="entry name" value="P-loop containing nucleotide triphosphate hydrolases"/>
    <property type="match status" value="2"/>
</dbReference>
<keyword evidence="5" id="KW-0413">Isomerase</keyword>
<keyword evidence="3" id="KW-0067">ATP-binding</keyword>
<comment type="caution">
    <text evidence="11">The sequence shown here is derived from an EMBL/GenBank/DDBJ whole genome shotgun (WGS) entry which is preliminary data.</text>
</comment>
<feature type="domain" description="Helicase C-terminal" evidence="10">
    <location>
        <begin position="237"/>
        <end position="406"/>
    </location>
</feature>
<dbReference type="PROSITE" id="PS51192">
    <property type="entry name" value="HELICASE_ATP_BIND_1"/>
    <property type="match status" value="1"/>
</dbReference>
<evidence type="ECO:0000256" key="2">
    <source>
        <dbReference type="ARBA" id="ARBA00022741"/>
    </source>
</evidence>
<evidence type="ECO:0000259" key="9">
    <source>
        <dbReference type="PROSITE" id="PS51192"/>
    </source>
</evidence>
<evidence type="ECO:0000256" key="5">
    <source>
        <dbReference type="ARBA" id="ARBA00023235"/>
    </source>
</evidence>
<dbReference type="PROSITE" id="PS51194">
    <property type="entry name" value="HELICASE_CTER"/>
    <property type="match status" value="1"/>
</dbReference>
<dbReference type="PANTHER" id="PTHR13710">
    <property type="entry name" value="DNA HELICASE RECQ FAMILY MEMBER"/>
    <property type="match status" value="1"/>
</dbReference>
<dbReference type="GO" id="GO:0009378">
    <property type="term" value="F:four-way junction helicase activity"/>
    <property type="evidence" value="ECO:0007669"/>
    <property type="project" value="TreeGrafter"/>
</dbReference>
<comment type="similarity">
    <text evidence="1">Belongs to the helicase family. RecQ subfamily.</text>
</comment>
<evidence type="ECO:0000256" key="1">
    <source>
        <dbReference type="ARBA" id="ARBA00005446"/>
    </source>
</evidence>
<dbReference type="STRING" id="229535.A0A0N0RXY5"/>
<name>A0A0N0RXY5_9EURO</name>